<dbReference type="FunFam" id="3.30.2080.10:FF:000001">
    <property type="entry name" value="Alpha-1,2-mannosidase subfamily"/>
    <property type="match status" value="1"/>
</dbReference>
<evidence type="ECO:0000259" key="4">
    <source>
        <dbReference type="Pfam" id="PF17678"/>
    </source>
</evidence>
<dbReference type="GO" id="GO:0030246">
    <property type="term" value="F:carbohydrate binding"/>
    <property type="evidence" value="ECO:0007669"/>
    <property type="project" value="InterPro"/>
</dbReference>
<dbReference type="Gene3D" id="2.70.98.10">
    <property type="match status" value="1"/>
</dbReference>
<accession>A0A8H7TBM3</accession>
<dbReference type="InterPro" id="IPR005887">
    <property type="entry name" value="GH92_a_mannosidase_put"/>
</dbReference>
<dbReference type="GO" id="GO:0005975">
    <property type="term" value="P:carbohydrate metabolic process"/>
    <property type="evidence" value="ECO:0007669"/>
    <property type="project" value="InterPro"/>
</dbReference>
<dbReference type="FunFam" id="1.20.1050.60:FF:000002">
    <property type="entry name" value="Glycosyl hydrolase family 92"/>
    <property type="match status" value="1"/>
</dbReference>
<dbReference type="FunFam" id="1.20.1610.10:FF:000002">
    <property type="entry name" value="Alpha-1,2-mannosidase family protein"/>
    <property type="match status" value="1"/>
</dbReference>
<dbReference type="Proteomes" id="UP000664132">
    <property type="component" value="Unassembled WGS sequence"/>
</dbReference>
<evidence type="ECO:0000313" key="6">
    <source>
        <dbReference type="Proteomes" id="UP000664132"/>
    </source>
</evidence>
<dbReference type="Gene3D" id="1.20.1610.10">
    <property type="entry name" value="alpha-1,2-mannosidases domains"/>
    <property type="match status" value="1"/>
</dbReference>
<dbReference type="InterPro" id="IPR012939">
    <property type="entry name" value="Glyco_hydro_92"/>
</dbReference>
<keyword evidence="2" id="KW-1133">Transmembrane helix</keyword>
<dbReference type="GO" id="GO:0000224">
    <property type="term" value="F:peptide-N4-(N-acetyl-beta-glucosaminyl)asparagine amidase activity"/>
    <property type="evidence" value="ECO:0007669"/>
    <property type="project" value="TreeGrafter"/>
</dbReference>
<dbReference type="PANTHER" id="PTHR12143">
    <property type="entry name" value="PEPTIDE N-GLYCANASE PNGASE -RELATED"/>
    <property type="match status" value="1"/>
</dbReference>
<dbReference type="GO" id="GO:0005829">
    <property type="term" value="C:cytosol"/>
    <property type="evidence" value="ECO:0007669"/>
    <property type="project" value="TreeGrafter"/>
</dbReference>
<reference evidence="5" key="1">
    <citation type="submission" date="2021-02" db="EMBL/GenBank/DDBJ databases">
        <title>Genome sequence Cadophora malorum strain M34.</title>
        <authorList>
            <person name="Stefanovic E."/>
            <person name="Vu D."/>
            <person name="Scully C."/>
            <person name="Dijksterhuis J."/>
            <person name="Roader J."/>
            <person name="Houbraken J."/>
        </authorList>
    </citation>
    <scope>NUCLEOTIDE SEQUENCE</scope>
    <source>
        <strain evidence="5">M34</strain>
    </source>
</reference>
<keyword evidence="2" id="KW-0812">Transmembrane</keyword>
<evidence type="ECO:0000313" key="5">
    <source>
        <dbReference type="EMBL" id="KAG4418620.1"/>
    </source>
</evidence>
<dbReference type="OrthoDB" id="449263at2759"/>
<gene>
    <name evidence="5" type="ORF">IFR04_008245</name>
</gene>
<evidence type="ECO:0000259" key="3">
    <source>
        <dbReference type="Pfam" id="PF07971"/>
    </source>
</evidence>
<dbReference type="EMBL" id="JAFJYH010000124">
    <property type="protein sequence ID" value="KAG4418620.1"/>
    <property type="molecule type" value="Genomic_DNA"/>
</dbReference>
<evidence type="ECO:0000256" key="2">
    <source>
        <dbReference type="SAM" id="Phobius"/>
    </source>
</evidence>
<dbReference type="Gene3D" id="1.20.1050.60">
    <property type="entry name" value="alpha-1,2-mannosidase"/>
    <property type="match status" value="1"/>
</dbReference>
<name>A0A8H7TBM3_9HELO</name>
<protein>
    <recommendedName>
        <fullName evidence="7">Glycoside hydrolase family 92 protein</fullName>
    </recommendedName>
</protein>
<feature type="transmembrane region" description="Helical" evidence="2">
    <location>
        <begin position="9"/>
        <end position="25"/>
    </location>
</feature>
<keyword evidence="2" id="KW-0472">Membrane</keyword>
<organism evidence="5 6">
    <name type="scientific">Cadophora malorum</name>
    <dbReference type="NCBI Taxonomy" id="108018"/>
    <lineage>
        <taxon>Eukaryota</taxon>
        <taxon>Fungi</taxon>
        <taxon>Dikarya</taxon>
        <taxon>Ascomycota</taxon>
        <taxon>Pezizomycotina</taxon>
        <taxon>Leotiomycetes</taxon>
        <taxon>Helotiales</taxon>
        <taxon>Ploettnerulaceae</taxon>
        <taxon>Cadophora</taxon>
    </lineage>
</organism>
<dbReference type="InterPro" id="IPR014718">
    <property type="entry name" value="GH-type_carb-bd"/>
</dbReference>
<keyword evidence="6" id="KW-1185">Reference proteome</keyword>
<dbReference type="InterPro" id="IPR008928">
    <property type="entry name" value="6-hairpin_glycosidase_sf"/>
</dbReference>
<dbReference type="GO" id="GO:0006516">
    <property type="term" value="P:glycoprotein catabolic process"/>
    <property type="evidence" value="ECO:0007669"/>
    <property type="project" value="TreeGrafter"/>
</dbReference>
<dbReference type="Gene3D" id="3.30.2080.10">
    <property type="entry name" value="GH92 mannosidase domain"/>
    <property type="match status" value="1"/>
</dbReference>
<dbReference type="PANTHER" id="PTHR12143:SF42">
    <property type="entry name" value="PUTATIVE SUBFAMILY (AFU_ORTHOLOGUE AFUA_6G13760)-RELATED"/>
    <property type="match status" value="1"/>
</dbReference>
<dbReference type="NCBIfam" id="TIGR01180">
    <property type="entry name" value="aman2_put"/>
    <property type="match status" value="1"/>
</dbReference>
<dbReference type="InterPro" id="IPR041371">
    <property type="entry name" value="GH92_N"/>
</dbReference>
<dbReference type="GO" id="GO:0005634">
    <property type="term" value="C:nucleus"/>
    <property type="evidence" value="ECO:0007669"/>
    <property type="project" value="TreeGrafter"/>
</dbReference>
<dbReference type="Pfam" id="PF07971">
    <property type="entry name" value="Glyco_hydro_92"/>
    <property type="match status" value="1"/>
</dbReference>
<comment type="caution">
    <text evidence="5">The sequence shown here is derived from an EMBL/GenBank/DDBJ whole genome shotgun (WGS) entry which is preliminary data.</text>
</comment>
<dbReference type="AlphaFoldDB" id="A0A8H7TBM3"/>
<feature type="domain" description="Glycosyl hydrolase family 92 N-terminal" evidence="4">
    <location>
        <begin position="50"/>
        <end position="293"/>
    </location>
</feature>
<evidence type="ECO:0000256" key="1">
    <source>
        <dbReference type="SAM" id="MobiDB-lite"/>
    </source>
</evidence>
<feature type="domain" description="Glycosyl hydrolase family 92" evidence="3">
    <location>
        <begin position="299"/>
        <end position="780"/>
    </location>
</feature>
<dbReference type="SUPFAM" id="SSF48208">
    <property type="entry name" value="Six-hairpin glycosidases"/>
    <property type="match status" value="1"/>
</dbReference>
<dbReference type="InterPro" id="IPR050883">
    <property type="entry name" value="PNGase"/>
</dbReference>
<dbReference type="Pfam" id="PF17678">
    <property type="entry name" value="Glyco_hydro_92N"/>
    <property type="match status" value="1"/>
</dbReference>
<evidence type="ECO:0008006" key="7">
    <source>
        <dbReference type="Google" id="ProtNLM"/>
    </source>
</evidence>
<sequence>MPRVKTGHVARAACAVAVIALYFFYSNPWSSASPSKPGVWRGGGADVLDHVNMFIGTINGGHAFPGASLPYGMAKASADCIGEAHGGFASDGSDISGFSHMHDSGTGGTISLGNFPIFPQFCEDNDISKCKFAKNQRVVGRGSYDASPGYFDITLADGIRGEATVTSHTALYRFTFPKNVSTNGAPLHPVITLDLNDLANTRTGSAKASIDPKTGQIQGSGIFSPSFGTGKYEAFFCMDFKGVEMPSSSIWEGIGTLVNVTTKEFVGYSHGGTLSMFDPPRGNDHILTRVGLSLISSSQACQNAESEIPKFDFGKVRKAAENEWRKKFDVIKVVRGGIDKDLEAIFWSGFYRTMISPQDYTGENPLWNSTEPYFDSFYCIWDSFRSQHPFLTLVDPIEQSRMVRALLDIWKFEGKLPDCRMSLCQGFTQGGSNADVVLADAYIKKLGGGIDWDLAYRAVVSDAEDELERWDYAGRGSLHSWKRLNFVPIHDKDDQGAGLRTRTVSRTVEFAYNDFCIAAMAEGLDHKEDSSKYLSRAGNWRNLFKSDQNSSIDGVDTGFVGFLQPRNADLTWEEQDPARCSPLLKPDSCYLDGGGGETYEGACWLYTFFVPQDMAALVTLLGGPDEFTKRLNFLHESGLLYMGDEQAFLTVFLYHYSGRPGLSAKRAHAYIPKEFNNTINGIPGNDDSGAMGSFVTLTMMGVFPNPGQDVYFITPPFFQEISIVNSQTGKTATIRNINFDARYKNIYIQSALKDGNIWTKNWIDHSFFAEGGVLELTLGPEESKWGTRNEDLPPSMSTKARDAKDLI</sequence>
<feature type="region of interest" description="Disordered" evidence="1">
    <location>
        <begin position="783"/>
        <end position="807"/>
    </location>
</feature>
<proteinExistence type="predicted"/>